<dbReference type="InterPro" id="IPR036498">
    <property type="entry name" value="Nfu/NifU_N_sf"/>
</dbReference>
<comment type="similarity">
    <text evidence="2">Belongs to the NifU family.</text>
</comment>
<keyword evidence="5" id="KW-1185">Reference proteome</keyword>
<protein>
    <recommendedName>
        <fullName evidence="3">Scaffold protein Nfu/NifU N-terminal domain-containing protein</fullName>
    </recommendedName>
</protein>
<dbReference type="PANTHER" id="PTHR11178">
    <property type="entry name" value="IRON-SULFUR CLUSTER SCAFFOLD PROTEIN NFU-RELATED"/>
    <property type="match status" value="1"/>
</dbReference>
<evidence type="ECO:0000256" key="1">
    <source>
        <dbReference type="ARBA" id="ARBA00002175"/>
    </source>
</evidence>
<dbReference type="Pfam" id="PF08712">
    <property type="entry name" value="Nfu_N"/>
    <property type="match status" value="1"/>
</dbReference>
<dbReference type="GO" id="GO:0005739">
    <property type="term" value="C:mitochondrion"/>
    <property type="evidence" value="ECO:0007669"/>
    <property type="project" value="TreeGrafter"/>
</dbReference>
<dbReference type="Gene3D" id="3.30.300.130">
    <property type="entry name" value="Fe-S cluster assembly (FSCA)"/>
    <property type="match status" value="1"/>
</dbReference>
<proteinExistence type="inferred from homology"/>
<dbReference type="FunFam" id="3.30.300.130:FF:000001">
    <property type="entry name" value="NFU1 iron-sulfur cluster scaffold"/>
    <property type="match status" value="1"/>
</dbReference>
<evidence type="ECO:0000313" key="5">
    <source>
        <dbReference type="Proteomes" id="UP001438707"/>
    </source>
</evidence>
<comment type="caution">
    <text evidence="4">The sequence shown here is derived from an EMBL/GenBank/DDBJ whole genome shotgun (WGS) entry which is preliminary data.</text>
</comment>
<dbReference type="InterPro" id="IPR001075">
    <property type="entry name" value="NIF_FeS_clus_asmbl_NifU_C"/>
</dbReference>
<gene>
    <name evidence="4" type="ORF">WJX74_006969</name>
</gene>
<dbReference type="Gene3D" id="3.30.1370.70">
    <property type="entry name" value="Scaffold protein Nfu/NifU, N-terminal domain"/>
    <property type="match status" value="1"/>
</dbReference>
<evidence type="ECO:0000259" key="3">
    <source>
        <dbReference type="SMART" id="SM00932"/>
    </source>
</evidence>
<evidence type="ECO:0000256" key="2">
    <source>
        <dbReference type="ARBA" id="ARBA00006420"/>
    </source>
</evidence>
<sequence length="286" mass="31343">MLRLSSELLKRLACFPQSRQLQALEIRGLLHEARYHSWGRATPLHSRWPLPAAAPSQGRSMPHSAAREAQDMQTRSMFIQTQSTPNPASLMFQPGQPVMGETGSFNCSSARESMASPLAKRLFNIDGVQGIFFGADFVTVTKADDTPWAVLKPDIYAAMMDHFSSGDPLFTDRDAGNASNTMIHDDDSEVVAMIKELLETRIRPAVMEDGGDIVFQDFDEVSGVVVLKMQGACAGCPSSSVTLKSGIENMLMHYIPEVKSVMEADPDEAEQAGMVEFNKLEAKLSV</sequence>
<dbReference type="EMBL" id="JALJOS010000014">
    <property type="protein sequence ID" value="KAK9831192.1"/>
    <property type="molecule type" value="Genomic_DNA"/>
</dbReference>
<comment type="function">
    <text evidence="1">Molecular scaffold for [Fe-S] cluster assembly of mitochondrial iron-sulfur proteins.</text>
</comment>
<dbReference type="PANTHER" id="PTHR11178:SF1">
    <property type="entry name" value="NFU1 IRON-SULFUR CLUSTER SCAFFOLD HOMOLOG, MITOCHONDRIAL"/>
    <property type="match status" value="1"/>
</dbReference>
<dbReference type="AlphaFoldDB" id="A0AAW1RC87"/>
<evidence type="ECO:0000313" key="4">
    <source>
        <dbReference type="EMBL" id="KAK9831192.1"/>
    </source>
</evidence>
<name>A0AAW1RC87_9CHLO</name>
<dbReference type="SUPFAM" id="SSF117916">
    <property type="entry name" value="Fe-S cluster assembly (FSCA) domain-like"/>
    <property type="match status" value="1"/>
</dbReference>
<dbReference type="InterPro" id="IPR014824">
    <property type="entry name" value="Nfu/NifU_N"/>
</dbReference>
<dbReference type="Proteomes" id="UP001438707">
    <property type="component" value="Unassembled WGS sequence"/>
</dbReference>
<dbReference type="InterPro" id="IPR034904">
    <property type="entry name" value="FSCA_dom_sf"/>
</dbReference>
<dbReference type="SMART" id="SM00932">
    <property type="entry name" value="Nfu_N"/>
    <property type="match status" value="1"/>
</dbReference>
<dbReference type="SUPFAM" id="SSF110836">
    <property type="entry name" value="Hypothetical protein SAV1430"/>
    <property type="match status" value="1"/>
</dbReference>
<dbReference type="FunFam" id="3.30.1370.70:FF:000001">
    <property type="entry name" value="NifU-like protein 4, mitochondrial"/>
    <property type="match status" value="1"/>
</dbReference>
<accession>A0AAW1RC87</accession>
<feature type="domain" description="Scaffold protein Nfu/NifU N-terminal" evidence="3">
    <location>
        <begin position="79"/>
        <end position="166"/>
    </location>
</feature>
<dbReference type="GO" id="GO:0005506">
    <property type="term" value="F:iron ion binding"/>
    <property type="evidence" value="ECO:0007669"/>
    <property type="project" value="InterPro"/>
</dbReference>
<reference evidence="4 5" key="1">
    <citation type="journal article" date="2024" name="Nat. Commun.">
        <title>Phylogenomics reveals the evolutionary origins of lichenization in chlorophyte algae.</title>
        <authorList>
            <person name="Puginier C."/>
            <person name="Libourel C."/>
            <person name="Otte J."/>
            <person name="Skaloud P."/>
            <person name="Haon M."/>
            <person name="Grisel S."/>
            <person name="Petersen M."/>
            <person name="Berrin J.G."/>
            <person name="Delaux P.M."/>
            <person name="Dal Grande F."/>
            <person name="Keller J."/>
        </authorList>
    </citation>
    <scope>NUCLEOTIDE SEQUENCE [LARGE SCALE GENOMIC DNA]</scope>
    <source>
        <strain evidence="4 5">SAG 2145</strain>
    </source>
</reference>
<organism evidence="4 5">
    <name type="scientific">Apatococcus lobatus</name>
    <dbReference type="NCBI Taxonomy" id="904363"/>
    <lineage>
        <taxon>Eukaryota</taxon>
        <taxon>Viridiplantae</taxon>
        <taxon>Chlorophyta</taxon>
        <taxon>core chlorophytes</taxon>
        <taxon>Trebouxiophyceae</taxon>
        <taxon>Chlorellales</taxon>
        <taxon>Chlorellaceae</taxon>
        <taxon>Apatococcus</taxon>
    </lineage>
</organism>
<dbReference type="GO" id="GO:0016226">
    <property type="term" value="P:iron-sulfur cluster assembly"/>
    <property type="evidence" value="ECO:0007669"/>
    <property type="project" value="InterPro"/>
</dbReference>
<dbReference type="Pfam" id="PF01106">
    <property type="entry name" value="NifU"/>
    <property type="match status" value="1"/>
</dbReference>
<dbReference type="GO" id="GO:0051536">
    <property type="term" value="F:iron-sulfur cluster binding"/>
    <property type="evidence" value="ECO:0007669"/>
    <property type="project" value="InterPro"/>
</dbReference>